<dbReference type="Proteomes" id="UP001155587">
    <property type="component" value="Unassembled WGS sequence"/>
</dbReference>
<gene>
    <name evidence="1" type="ORF">MD535_14480</name>
</gene>
<evidence type="ECO:0000313" key="1">
    <source>
        <dbReference type="EMBL" id="MCW8347209.1"/>
    </source>
</evidence>
<accession>A0A9X3HXD3</accession>
<comment type="caution">
    <text evidence="1">The sequence shown here is derived from an EMBL/GenBank/DDBJ whole genome shotgun (WGS) entry which is preliminary data.</text>
</comment>
<name>A0A9X3HXD3_9VIBR</name>
<organism evidence="1 2">
    <name type="scientific">Vibrio qingdaonensis</name>
    <dbReference type="NCBI Taxonomy" id="2829491"/>
    <lineage>
        <taxon>Bacteria</taxon>
        <taxon>Pseudomonadati</taxon>
        <taxon>Pseudomonadota</taxon>
        <taxon>Gammaproteobacteria</taxon>
        <taxon>Vibrionales</taxon>
        <taxon>Vibrionaceae</taxon>
        <taxon>Vibrio</taxon>
    </lineage>
</organism>
<dbReference type="RefSeq" id="WP_265675738.1">
    <property type="nucleotide sequence ID" value="NZ_JAKRRY010000019.1"/>
</dbReference>
<dbReference type="EMBL" id="JAKRRY010000019">
    <property type="protein sequence ID" value="MCW8347209.1"/>
    <property type="molecule type" value="Genomic_DNA"/>
</dbReference>
<proteinExistence type="predicted"/>
<dbReference type="AlphaFoldDB" id="A0A9X3HXD3"/>
<sequence>MTHETKTMEVPVAIADRVQALIDAFEAKEKFNAERQIVVNNFLSMDNLSCEMAVYSLAQDELLDTLRFVYELSGTNSRFVKNILTQSRENPKKMLSDAQRSSAKSLLFNLLNDPSVISAMKEMQ</sequence>
<keyword evidence="2" id="KW-1185">Reference proteome</keyword>
<reference evidence="1" key="1">
    <citation type="submission" date="2022-02" db="EMBL/GenBank/DDBJ databases">
        <title>Vibrio sp. nov, a new bacterium isolated from seawater.</title>
        <authorList>
            <person name="Yuan Y."/>
        </authorList>
    </citation>
    <scope>NUCLEOTIDE SEQUENCE</scope>
    <source>
        <strain evidence="1">ZSDZ65</strain>
    </source>
</reference>
<protein>
    <submittedName>
        <fullName evidence="1">Uncharacterized protein</fullName>
    </submittedName>
</protein>
<evidence type="ECO:0000313" key="2">
    <source>
        <dbReference type="Proteomes" id="UP001155587"/>
    </source>
</evidence>